<dbReference type="PANTHER" id="PTHR45339:SF1">
    <property type="entry name" value="HYBRID SIGNAL TRANSDUCTION HISTIDINE KINASE J"/>
    <property type="match status" value="1"/>
</dbReference>
<gene>
    <name evidence="23" type="ORF">FJR45_00225</name>
</gene>
<dbReference type="InterPro" id="IPR003594">
    <property type="entry name" value="HATPase_dom"/>
</dbReference>
<dbReference type="Gene3D" id="1.10.287.130">
    <property type="match status" value="1"/>
</dbReference>
<evidence type="ECO:0000313" key="23">
    <source>
        <dbReference type="EMBL" id="QOP42465.1"/>
    </source>
</evidence>
<dbReference type="EC" id="2.7.13.3" evidence="3"/>
<dbReference type="CDD" id="cd00130">
    <property type="entry name" value="PAS"/>
    <property type="match status" value="1"/>
</dbReference>
<keyword evidence="10" id="KW-0067">ATP-binding</keyword>
<dbReference type="InterPro" id="IPR001610">
    <property type="entry name" value="PAC"/>
</dbReference>
<evidence type="ECO:0000259" key="20">
    <source>
        <dbReference type="PROSITE" id="PS50112"/>
    </source>
</evidence>
<dbReference type="PROSITE" id="PS50110">
    <property type="entry name" value="RESPONSE_REGULATORY"/>
    <property type="match status" value="1"/>
</dbReference>
<dbReference type="InterPro" id="IPR005467">
    <property type="entry name" value="His_kinase_dom"/>
</dbReference>
<dbReference type="Pfam" id="PF00072">
    <property type="entry name" value="Response_reg"/>
    <property type="match status" value="1"/>
</dbReference>
<dbReference type="SUPFAM" id="SSF55785">
    <property type="entry name" value="PYP-like sensor domain (PAS domain)"/>
    <property type="match status" value="1"/>
</dbReference>
<keyword evidence="6" id="KW-0808">Transferase</keyword>
<comment type="catalytic activity">
    <reaction evidence="1">
        <text>ATP + protein L-histidine = ADP + protein N-phospho-L-histidine.</text>
        <dbReference type="EC" id="2.7.13.3"/>
    </reaction>
</comment>
<evidence type="ECO:0000256" key="14">
    <source>
        <dbReference type="ARBA" id="ARBA00064003"/>
    </source>
</evidence>
<dbReference type="Gene3D" id="1.20.120.160">
    <property type="entry name" value="HPT domain"/>
    <property type="match status" value="1"/>
</dbReference>
<sequence>MKQLNYKYTSKKEFLEYLHVNDVHLFSDTILIQMFTSIEDTEEVETIANDVCAILPNAKLIGASTAGEILECQMLEKHVILSISVFEKTTLDAVYIDEKDSYKLGEKVAKKLLKDDTKCVISFVEGLSHLGEEYLCGFNAHNNKNIIIAGGMAGDLLTFSHTFVIYQNKIYNTGTVAVALHGDALEVTNDYNLGWRAVGPPFIITKAEGNRVYEINNKPIKMLYGEVLGQEVIQNMPASASEFPLLKQENGVLIARSMINVLEDGSIIYAGKLQEGDKVHFGLGSSRVVNHYDPAEKSDLTNKEFQAAFIYSCAGRKQFLSFELEKTFIRISQLAPTAGFFTYGEFYTDAQHQMMLNMTNTLLFLNEKGTKHFKKTPIIHKEFTQPSRLTESATLHLIDYVSKNLQQQQKEFDTTKFKLNEFLEAINSVIIISRTDLQGKITYVNEEFEKISGYKKSELLGKNHNIIRNPLTDAQIFKEMWQTIKKGNVWHGNLANRAKDGSIYYVKSHIFPIFDQEHNITEYMAIREDITDLVTSKKAYENQLKFTNMLLDNEENIVIVTKNNKIDKMNQAFYRTFGYEDLESFVSWHECICDLFIEKEGYLKKEKRPKMWYDPILKEPYKLHLALMLDANHQERIYNVKSREVVYDDETTYVIHTFNDITELEQAKQKAQKAEIAQAMFLANMSHEIRTPMNGILGFAELLQSTELSDTQKKYVDIINSSTQTLLSIINDILDSSKIANNKIELEYIEINPYVEFSTTYELLKSLAEQKSLVYQHHFDIKMFECILSDPTRLRQVITNLLSNAIKFTPQNGEVLFKTEVIKANEQFQTIRFSISDTGIGIPKEKLQTIFKPFSQADDSTTRKFGGTGLGLTISADLVKLFGGKLEVRSQEGKGTTFFFDLEFEKCQNSTTLSKLLTDYELLIIGDTNHLIIQKIDETLASFHLNYKHIEKEEDFLSKLSPNSIILTLDTEKGMQARSILPREQIVCISDTCNNEHLDCVDLTFDESFSSNLYNFLLSKMQNHTSQHQEVKRLLTQTLKILVAEDYDINRMLIESLLEKHENIVYEFAHDGEEAVQKATTSHYDMIFMDVNMPKMNGLDATKMIRKKLSQHIPIIALTANALKGDKERFLAVGMDDYIAKPIKAVELDNIILKYAPSQQQKAFDFAELLQKNKMRLELDEAVIIKLLRAFTQNVETSLTELKEAIKENDTQRILDTAHKIKGSAGTLSLDEISTFMQEIEKNIKNNIEVRYNDIFQTIDDYVTSLKGTLANAK</sequence>
<keyword evidence="8" id="KW-0547">Nucleotide-binding</keyword>
<keyword evidence="5 17" id="KW-0597">Phosphoprotein</keyword>
<feature type="domain" description="PAS" evidence="20">
    <location>
        <begin position="415"/>
        <end position="487"/>
    </location>
</feature>
<evidence type="ECO:0000259" key="22">
    <source>
        <dbReference type="PROSITE" id="PS50894"/>
    </source>
</evidence>
<dbReference type="GO" id="GO:0005886">
    <property type="term" value="C:plasma membrane"/>
    <property type="evidence" value="ECO:0007669"/>
    <property type="project" value="UniProtKB-SubCell"/>
</dbReference>
<proteinExistence type="predicted"/>
<feature type="domain" description="HPt" evidence="22">
    <location>
        <begin position="1180"/>
        <end position="1273"/>
    </location>
</feature>
<feature type="domain" description="PAC" evidence="21">
    <location>
        <begin position="488"/>
        <end position="542"/>
    </location>
</feature>
<evidence type="ECO:0000256" key="5">
    <source>
        <dbReference type="ARBA" id="ARBA00022553"/>
    </source>
</evidence>
<evidence type="ECO:0000256" key="16">
    <source>
        <dbReference type="PROSITE-ProRule" id="PRU00110"/>
    </source>
</evidence>
<keyword evidence="9" id="KW-0418">Kinase</keyword>
<dbReference type="SMART" id="SM00091">
    <property type="entry name" value="PAS"/>
    <property type="match status" value="1"/>
</dbReference>
<keyword evidence="13" id="KW-0472">Membrane</keyword>
<dbReference type="Gene3D" id="3.40.50.2300">
    <property type="match status" value="1"/>
</dbReference>
<dbReference type="CDD" id="cd16922">
    <property type="entry name" value="HATPase_EvgS-ArcB-TorS-like"/>
    <property type="match status" value="1"/>
</dbReference>
<evidence type="ECO:0000256" key="12">
    <source>
        <dbReference type="ARBA" id="ARBA00023012"/>
    </source>
</evidence>
<dbReference type="GO" id="GO:0005524">
    <property type="term" value="F:ATP binding"/>
    <property type="evidence" value="ECO:0007669"/>
    <property type="project" value="UniProtKB-KW"/>
</dbReference>
<dbReference type="InterPro" id="IPR036097">
    <property type="entry name" value="HisK_dim/P_sf"/>
</dbReference>
<comment type="subcellular location">
    <subcellularLocation>
        <location evidence="2">Cell membrane</location>
        <topology evidence="2">Multi-pass membrane protein</topology>
    </subcellularLocation>
</comment>
<dbReference type="SMART" id="SM00897">
    <property type="entry name" value="FIST"/>
    <property type="match status" value="1"/>
</dbReference>
<evidence type="ECO:0000256" key="13">
    <source>
        <dbReference type="ARBA" id="ARBA00023136"/>
    </source>
</evidence>
<dbReference type="InterPro" id="IPR013702">
    <property type="entry name" value="FIST_domain_N"/>
</dbReference>
<dbReference type="Proteomes" id="UP000593719">
    <property type="component" value="Chromosome"/>
</dbReference>
<name>A0A7M1AYM4_9BACT</name>
<dbReference type="PROSITE" id="PS50109">
    <property type="entry name" value="HIS_KIN"/>
    <property type="match status" value="1"/>
</dbReference>
<comment type="subunit">
    <text evidence="14">At low DSF concentrations, interacts with RpfF.</text>
</comment>
<dbReference type="PROSITE" id="PS50894">
    <property type="entry name" value="HPT"/>
    <property type="match status" value="1"/>
</dbReference>
<feature type="domain" description="Histidine kinase" evidence="18">
    <location>
        <begin position="684"/>
        <end position="906"/>
    </location>
</feature>
<dbReference type="CDD" id="cd00088">
    <property type="entry name" value="HPT"/>
    <property type="match status" value="1"/>
</dbReference>
<dbReference type="EMBL" id="CP041235">
    <property type="protein sequence ID" value="QOP42465.1"/>
    <property type="molecule type" value="Genomic_DNA"/>
</dbReference>
<evidence type="ECO:0000256" key="9">
    <source>
        <dbReference type="ARBA" id="ARBA00022777"/>
    </source>
</evidence>
<dbReference type="PANTHER" id="PTHR45339">
    <property type="entry name" value="HYBRID SIGNAL TRANSDUCTION HISTIDINE KINASE J"/>
    <property type="match status" value="1"/>
</dbReference>
<accession>A0A7M1AYM4</accession>
<dbReference type="InterPro" id="IPR001789">
    <property type="entry name" value="Sig_transdc_resp-reg_receiver"/>
</dbReference>
<dbReference type="Pfam" id="PF02518">
    <property type="entry name" value="HATPase_c"/>
    <property type="match status" value="1"/>
</dbReference>
<dbReference type="Pfam" id="PF10442">
    <property type="entry name" value="FIST_C"/>
    <property type="match status" value="1"/>
</dbReference>
<dbReference type="Pfam" id="PF01627">
    <property type="entry name" value="Hpt"/>
    <property type="match status" value="1"/>
</dbReference>
<feature type="modified residue" description="Phosphohistidine" evidence="16">
    <location>
        <position position="1219"/>
    </location>
</feature>
<dbReference type="NCBIfam" id="TIGR00229">
    <property type="entry name" value="sensory_box"/>
    <property type="match status" value="1"/>
</dbReference>
<dbReference type="Pfam" id="PF08495">
    <property type="entry name" value="FIST"/>
    <property type="match status" value="1"/>
</dbReference>
<organism evidence="23 24">
    <name type="scientific">Sulfurimonas sediminis</name>
    <dbReference type="NCBI Taxonomy" id="2590020"/>
    <lineage>
        <taxon>Bacteria</taxon>
        <taxon>Pseudomonadati</taxon>
        <taxon>Campylobacterota</taxon>
        <taxon>Epsilonproteobacteria</taxon>
        <taxon>Campylobacterales</taxon>
        <taxon>Sulfurimonadaceae</taxon>
        <taxon>Sulfurimonas</taxon>
    </lineage>
</organism>
<dbReference type="InterPro" id="IPR036641">
    <property type="entry name" value="HPT_dom_sf"/>
</dbReference>
<evidence type="ECO:0000256" key="15">
    <source>
        <dbReference type="ARBA" id="ARBA00068150"/>
    </source>
</evidence>
<keyword evidence="12" id="KW-0902">Two-component regulatory system</keyword>
<dbReference type="InterPro" id="IPR000014">
    <property type="entry name" value="PAS"/>
</dbReference>
<dbReference type="SUPFAM" id="SSF47384">
    <property type="entry name" value="Homodimeric domain of signal transducing histidine kinase"/>
    <property type="match status" value="1"/>
</dbReference>
<keyword evidence="4" id="KW-1003">Cell membrane</keyword>
<dbReference type="InterPro" id="IPR008207">
    <property type="entry name" value="Sig_transdc_His_kin_Hpt_dom"/>
</dbReference>
<dbReference type="PRINTS" id="PR00344">
    <property type="entry name" value="BCTRLSENSOR"/>
</dbReference>
<evidence type="ECO:0000256" key="11">
    <source>
        <dbReference type="ARBA" id="ARBA00022989"/>
    </source>
</evidence>
<dbReference type="SMART" id="SM01204">
    <property type="entry name" value="FIST_C"/>
    <property type="match status" value="1"/>
</dbReference>
<evidence type="ECO:0000256" key="17">
    <source>
        <dbReference type="PROSITE-ProRule" id="PRU00169"/>
    </source>
</evidence>
<evidence type="ECO:0000256" key="4">
    <source>
        <dbReference type="ARBA" id="ARBA00022475"/>
    </source>
</evidence>
<dbReference type="InterPro" id="IPR011006">
    <property type="entry name" value="CheY-like_superfamily"/>
</dbReference>
<evidence type="ECO:0000256" key="2">
    <source>
        <dbReference type="ARBA" id="ARBA00004651"/>
    </source>
</evidence>
<dbReference type="CDD" id="cd17546">
    <property type="entry name" value="REC_hyHK_CKI1_RcsC-like"/>
    <property type="match status" value="1"/>
</dbReference>
<evidence type="ECO:0000259" key="19">
    <source>
        <dbReference type="PROSITE" id="PS50110"/>
    </source>
</evidence>
<dbReference type="Gene3D" id="3.30.565.10">
    <property type="entry name" value="Histidine kinase-like ATPase, C-terminal domain"/>
    <property type="match status" value="1"/>
</dbReference>
<dbReference type="InterPro" id="IPR035965">
    <property type="entry name" value="PAS-like_dom_sf"/>
</dbReference>
<evidence type="ECO:0000313" key="24">
    <source>
        <dbReference type="Proteomes" id="UP000593719"/>
    </source>
</evidence>
<evidence type="ECO:0000256" key="1">
    <source>
        <dbReference type="ARBA" id="ARBA00000085"/>
    </source>
</evidence>
<dbReference type="SUPFAM" id="SSF52172">
    <property type="entry name" value="CheY-like"/>
    <property type="match status" value="1"/>
</dbReference>
<dbReference type="SMART" id="SM00448">
    <property type="entry name" value="REC"/>
    <property type="match status" value="1"/>
</dbReference>
<dbReference type="RefSeq" id="WP_193150828.1">
    <property type="nucleotide sequence ID" value="NZ_CP041235.1"/>
</dbReference>
<dbReference type="SUPFAM" id="SSF55874">
    <property type="entry name" value="ATPase domain of HSP90 chaperone/DNA topoisomerase II/histidine kinase"/>
    <property type="match status" value="1"/>
</dbReference>
<dbReference type="AlphaFoldDB" id="A0A7M1AYM4"/>
<feature type="modified residue" description="4-aspartylphosphate" evidence="17">
    <location>
        <position position="1090"/>
    </location>
</feature>
<evidence type="ECO:0000259" key="18">
    <source>
        <dbReference type="PROSITE" id="PS50109"/>
    </source>
</evidence>
<dbReference type="InterPro" id="IPR000700">
    <property type="entry name" value="PAS-assoc_C"/>
</dbReference>
<dbReference type="InterPro" id="IPR019494">
    <property type="entry name" value="FIST_C"/>
</dbReference>
<dbReference type="SMART" id="SM00387">
    <property type="entry name" value="HATPase_c"/>
    <property type="match status" value="1"/>
</dbReference>
<keyword evidence="7" id="KW-0812">Transmembrane</keyword>
<dbReference type="SMART" id="SM00086">
    <property type="entry name" value="PAC"/>
    <property type="match status" value="2"/>
</dbReference>
<dbReference type="InterPro" id="IPR004358">
    <property type="entry name" value="Sig_transdc_His_kin-like_C"/>
</dbReference>
<dbReference type="PROSITE" id="PS50112">
    <property type="entry name" value="PAS"/>
    <property type="match status" value="1"/>
</dbReference>
<dbReference type="InterPro" id="IPR036890">
    <property type="entry name" value="HATPase_C_sf"/>
</dbReference>
<dbReference type="InterPro" id="IPR003661">
    <property type="entry name" value="HisK_dim/P_dom"/>
</dbReference>
<dbReference type="FunFam" id="3.30.565.10:FF:000010">
    <property type="entry name" value="Sensor histidine kinase RcsC"/>
    <property type="match status" value="1"/>
</dbReference>
<evidence type="ECO:0000256" key="6">
    <source>
        <dbReference type="ARBA" id="ARBA00022679"/>
    </source>
</evidence>
<dbReference type="Gene3D" id="3.30.450.20">
    <property type="entry name" value="PAS domain"/>
    <property type="match status" value="2"/>
</dbReference>
<dbReference type="GO" id="GO:0000155">
    <property type="term" value="F:phosphorelay sensor kinase activity"/>
    <property type="evidence" value="ECO:0007669"/>
    <property type="project" value="InterPro"/>
</dbReference>
<evidence type="ECO:0000256" key="10">
    <source>
        <dbReference type="ARBA" id="ARBA00022840"/>
    </source>
</evidence>
<feature type="domain" description="Response regulatory" evidence="19">
    <location>
        <begin position="1040"/>
        <end position="1156"/>
    </location>
</feature>
<dbReference type="SUPFAM" id="SSF47226">
    <property type="entry name" value="Histidine-containing phosphotransfer domain, HPT domain"/>
    <property type="match status" value="1"/>
</dbReference>
<evidence type="ECO:0000256" key="3">
    <source>
        <dbReference type="ARBA" id="ARBA00012438"/>
    </source>
</evidence>
<protein>
    <recommendedName>
        <fullName evidence="15">Sensory/regulatory protein RpfC</fullName>
        <ecNumber evidence="3">2.7.13.3</ecNumber>
    </recommendedName>
</protein>
<dbReference type="PROSITE" id="PS50113">
    <property type="entry name" value="PAC"/>
    <property type="match status" value="1"/>
</dbReference>
<dbReference type="KEGG" id="ssei:FJR45_00225"/>
<dbReference type="CDD" id="cd00082">
    <property type="entry name" value="HisKA"/>
    <property type="match status" value="1"/>
</dbReference>
<dbReference type="Pfam" id="PF00512">
    <property type="entry name" value="HisKA"/>
    <property type="match status" value="1"/>
</dbReference>
<evidence type="ECO:0000256" key="8">
    <source>
        <dbReference type="ARBA" id="ARBA00022741"/>
    </source>
</evidence>
<keyword evidence="24" id="KW-1185">Reference proteome</keyword>
<evidence type="ECO:0000256" key="7">
    <source>
        <dbReference type="ARBA" id="ARBA00022692"/>
    </source>
</evidence>
<keyword evidence="11" id="KW-1133">Transmembrane helix</keyword>
<reference evidence="23 24" key="1">
    <citation type="submission" date="2019-06" db="EMBL/GenBank/DDBJ databases">
        <title>Sulfurimonas gotlandica sp. nov., a chemoautotrophic and psychrotolerant epsilonproteobacterium isolated from a pelagic redoxcline, and an emended description of the genus Sulfurimonas.</title>
        <authorList>
            <person name="Wang S."/>
            <person name="Jiang L."/>
            <person name="Shao Z."/>
        </authorList>
    </citation>
    <scope>NUCLEOTIDE SEQUENCE [LARGE SCALE GENOMIC DNA]</scope>
    <source>
        <strain evidence="23 24">S2-6</strain>
    </source>
</reference>
<evidence type="ECO:0000259" key="21">
    <source>
        <dbReference type="PROSITE" id="PS50113"/>
    </source>
</evidence>
<dbReference type="Pfam" id="PF13426">
    <property type="entry name" value="PAS_9"/>
    <property type="match status" value="2"/>
</dbReference>
<dbReference type="SMART" id="SM00073">
    <property type="entry name" value="HPT"/>
    <property type="match status" value="1"/>
</dbReference>
<dbReference type="SMART" id="SM00388">
    <property type="entry name" value="HisKA"/>
    <property type="match status" value="1"/>
</dbReference>
<dbReference type="FunFam" id="1.10.287.130:FF:000002">
    <property type="entry name" value="Two-component osmosensing histidine kinase"/>
    <property type="match status" value="1"/>
</dbReference>